<dbReference type="eggNOG" id="KOG2592">
    <property type="taxonomic scope" value="Eukaryota"/>
</dbReference>
<dbReference type="GO" id="GO:0016020">
    <property type="term" value="C:membrane"/>
    <property type="evidence" value="ECO:0007669"/>
    <property type="project" value="UniProtKB-SubCell"/>
</dbReference>
<evidence type="ECO:0000313" key="7">
    <source>
        <dbReference type="EMBL" id="OAJ43854.1"/>
    </source>
</evidence>
<gene>
    <name evidence="7" type="ORF">BDEG_27167</name>
</gene>
<evidence type="ECO:0000256" key="3">
    <source>
        <dbReference type="ARBA" id="ARBA00022692"/>
    </source>
</evidence>
<feature type="transmembrane region" description="Helical" evidence="6">
    <location>
        <begin position="35"/>
        <end position="56"/>
    </location>
</feature>
<dbReference type="Proteomes" id="UP000077115">
    <property type="component" value="Unassembled WGS sequence"/>
</dbReference>
<organism evidence="7 8">
    <name type="scientific">Batrachochytrium dendrobatidis (strain JEL423)</name>
    <dbReference type="NCBI Taxonomy" id="403673"/>
    <lineage>
        <taxon>Eukaryota</taxon>
        <taxon>Fungi</taxon>
        <taxon>Fungi incertae sedis</taxon>
        <taxon>Chytridiomycota</taxon>
        <taxon>Chytridiomycota incertae sedis</taxon>
        <taxon>Chytridiomycetes</taxon>
        <taxon>Rhizophydiales</taxon>
        <taxon>Rhizophydiales incertae sedis</taxon>
        <taxon>Batrachochytrium</taxon>
    </lineage>
</organism>
<feature type="transmembrane region" description="Helical" evidence="6">
    <location>
        <begin position="86"/>
        <end position="107"/>
    </location>
</feature>
<evidence type="ECO:0000256" key="4">
    <source>
        <dbReference type="ARBA" id="ARBA00022989"/>
    </source>
</evidence>
<keyword evidence="4 6" id="KW-1133">Transmembrane helix</keyword>
<reference evidence="7 8" key="2">
    <citation type="submission" date="2016-05" db="EMBL/GenBank/DDBJ databases">
        <title>Lineage-specific infection strategies underlie the spectrum of fungal disease in amphibians.</title>
        <authorList>
            <person name="Cuomo C.A."/>
            <person name="Farrer R.A."/>
            <person name="James T."/>
            <person name="Longcore J."/>
            <person name="Birren B."/>
        </authorList>
    </citation>
    <scope>NUCLEOTIDE SEQUENCE [LARGE SCALE GENOMIC DNA]</scope>
    <source>
        <strain evidence="7 8">JEL423</strain>
    </source>
</reference>
<feature type="transmembrane region" description="Helical" evidence="6">
    <location>
        <begin position="366"/>
        <end position="385"/>
    </location>
</feature>
<reference evidence="7 8" key="1">
    <citation type="submission" date="2006-10" db="EMBL/GenBank/DDBJ databases">
        <title>The Genome Sequence of Batrachochytrium dendrobatidis JEL423.</title>
        <authorList>
            <consortium name="The Broad Institute Genome Sequencing Platform"/>
            <person name="Birren B."/>
            <person name="Lander E."/>
            <person name="Galagan J."/>
            <person name="Cuomo C."/>
            <person name="Devon K."/>
            <person name="Jaffe D."/>
            <person name="Butler J."/>
            <person name="Alvarez P."/>
            <person name="Gnerre S."/>
            <person name="Grabherr M."/>
            <person name="Kleber M."/>
            <person name="Mauceli E."/>
            <person name="Brockman W."/>
            <person name="Young S."/>
            <person name="LaButti K."/>
            <person name="Sykes S."/>
            <person name="DeCaprio D."/>
            <person name="Crawford M."/>
            <person name="Koehrsen M."/>
            <person name="Engels R."/>
            <person name="Montgomery P."/>
            <person name="Pearson M."/>
            <person name="Howarth C."/>
            <person name="Larson L."/>
            <person name="White J."/>
            <person name="O'Leary S."/>
            <person name="Kodira C."/>
            <person name="Zeng Q."/>
            <person name="Yandava C."/>
            <person name="Alvarado L."/>
            <person name="Longcore J."/>
            <person name="James T."/>
        </authorList>
    </citation>
    <scope>NUCLEOTIDE SEQUENCE [LARGE SCALE GENOMIC DNA]</scope>
    <source>
        <strain evidence="7 8">JEL423</strain>
    </source>
</reference>
<feature type="transmembrane region" description="Helical" evidence="6">
    <location>
        <begin position="405"/>
        <end position="429"/>
    </location>
</feature>
<feature type="transmembrane region" description="Helical" evidence="6">
    <location>
        <begin position="166"/>
        <end position="190"/>
    </location>
</feature>
<accession>A0A177WVZ1</accession>
<evidence type="ECO:0000313" key="8">
    <source>
        <dbReference type="Proteomes" id="UP000077115"/>
    </source>
</evidence>
<dbReference type="InterPro" id="IPR005016">
    <property type="entry name" value="TDE1/TMS"/>
</dbReference>
<protein>
    <submittedName>
        <fullName evidence="7">Uncharacterized protein</fullName>
    </submittedName>
</protein>
<comment type="similarity">
    <text evidence="2">Belongs to the TDE1 family.</text>
</comment>
<keyword evidence="3 6" id="KW-0812">Transmembrane</keyword>
<dbReference type="AlphaFoldDB" id="A0A177WVZ1"/>
<name>A0A177WVZ1_BATDL</name>
<evidence type="ECO:0000256" key="5">
    <source>
        <dbReference type="ARBA" id="ARBA00023136"/>
    </source>
</evidence>
<dbReference type="VEuPathDB" id="FungiDB:BDEG_27167"/>
<dbReference type="Pfam" id="PF03348">
    <property type="entry name" value="Serinc"/>
    <property type="match status" value="2"/>
</dbReference>
<feature type="transmembrane region" description="Helical" evidence="6">
    <location>
        <begin position="127"/>
        <end position="145"/>
    </location>
</feature>
<feature type="transmembrane region" description="Helical" evidence="6">
    <location>
        <begin position="232"/>
        <end position="255"/>
    </location>
</feature>
<feature type="transmembrane region" description="Helical" evidence="6">
    <location>
        <begin position="202"/>
        <end position="220"/>
    </location>
</feature>
<sequence>MGGIVSSLVTSTACCFGQAALSCCCANLCGATSSIASRVGYSMMFMMTAGLSWLMLTDWAEKKLKDISYGYLDLQCPQGECHGVLAVYRICLATSLFHMIMAAFMYKVRSSRDWRAHVQNGYWAWKLLAWAALIVAAFFLPNGFVMGWGSYIDMPAWWEEHEDKRYLALLVSVTFGSYILSLVATIIMYLWFGAPGCQLNQFFISFNLILCIITSVLSAMPQIQEATPKSGLAQASMVTIYATYLVASALVSMPASKDENGVLHCTPPLTNLDNTQTTTLVIGTLFTFLALAYSASRAATRPNFMNESGDGGDRSSHLYAAVESGAFPASALDADDDPDRSHSTPFGTYRPPVDDEVEAVRYSYMLFHLIFVVASMYLAMLVTNWDTVTITKDDFAVVGKSYAAAWVKIVSGWLVLIVYAWTLVAPIILPDRHWD</sequence>
<dbReference type="PANTHER" id="PTHR10383">
    <property type="entry name" value="SERINE INCORPORATOR"/>
    <property type="match status" value="1"/>
</dbReference>
<evidence type="ECO:0000256" key="6">
    <source>
        <dbReference type="SAM" id="Phobius"/>
    </source>
</evidence>
<dbReference type="EMBL" id="DS022311">
    <property type="protein sequence ID" value="OAJ43854.1"/>
    <property type="molecule type" value="Genomic_DNA"/>
</dbReference>
<comment type="subcellular location">
    <subcellularLocation>
        <location evidence="1">Membrane</location>
        <topology evidence="1">Multi-pass membrane protein</topology>
    </subcellularLocation>
</comment>
<proteinExistence type="inferred from homology"/>
<evidence type="ECO:0000256" key="1">
    <source>
        <dbReference type="ARBA" id="ARBA00004141"/>
    </source>
</evidence>
<feature type="transmembrane region" description="Helical" evidence="6">
    <location>
        <begin position="275"/>
        <end position="295"/>
    </location>
</feature>
<dbReference type="PANTHER" id="PTHR10383:SF9">
    <property type="entry name" value="SERINE INCORPORATOR, ISOFORM F"/>
    <property type="match status" value="1"/>
</dbReference>
<keyword evidence="5 6" id="KW-0472">Membrane</keyword>
<evidence type="ECO:0000256" key="2">
    <source>
        <dbReference type="ARBA" id="ARBA00006665"/>
    </source>
</evidence>
<dbReference type="OrthoDB" id="5963193at2759"/>